<dbReference type="Gene3D" id="1.20.120.20">
    <property type="entry name" value="Apolipoprotein"/>
    <property type="match status" value="1"/>
</dbReference>
<accession>A0A0F9R1K4</accession>
<evidence type="ECO:0000259" key="7">
    <source>
        <dbReference type="Pfam" id="PF05154"/>
    </source>
</evidence>
<protein>
    <recommendedName>
        <fullName evidence="7">TM2 domain-containing protein</fullName>
    </recommendedName>
</protein>
<comment type="caution">
    <text evidence="8">The sequence shown here is derived from an EMBL/GenBank/DDBJ whole genome shotgun (WGS) entry which is preliminary data.</text>
</comment>
<name>A0A0F9R1K4_9ZZZZ</name>
<organism evidence="8">
    <name type="scientific">marine sediment metagenome</name>
    <dbReference type="NCBI Taxonomy" id="412755"/>
    <lineage>
        <taxon>unclassified sequences</taxon>
        <taxon>metagenomes</taxon>
        <taxon>ecological metagenomes</taxon>
    </lineage>
</organism>
<dbReference type="GO" id="GO:0016020">
    <property type="term" value="C:membrane"/>
    <property type="evidence" value="ECO:0007669"/>
    <property type="project" value="UniProtKB-SubCell"/>
</dbReference>
<evidence type="ECO:0000256" key="5">
    <source>
        <dbReference type="SAM" id="MobiDB-lite"/>
    </source>
</evidence>
<dbReference type="Pfam" id="PF05154">
    <property type="entry name" value="TM2"/>
    <property type="match status" value="1"/>
</dbReference>
<feature type="domain" description="TM2" evidence="7">
    <location>
        <begin position="109"/>
        <end position="151"/>
    </location>
</feature>
<evidence type="ECO:0000256" key="4">
    <source>
        <dbReference type="ARBA" id="ARBA00023136"/>
    </source>
</evidence>
<evidence type="ECO:0000256" key="3">
    <source>
        <dbReference type="ARBA" id="ARBA00022989"/>
    </source>
</evidence>
<feature type="region of interest" description="Disordered" evidence="5">
    <location>
        <begin position="1"/>
        <end position="78"/>
    </location>
</feature>
<feature type="transmembrane region" description="Helical" evidence="6">
    <location>
        <begin position="113"/>
        <end position="132"/>
    </location>
</feature>
<evidence type="ECO:0000256" key="1">
    <source>
        <dbReference type="ARBA" id="ARBA00004141"/>
    </source>
</evidence>
<evidence type="ECO:0000313" key="8">
    <source>
        <dbReference type="EMBL" id="KKN48634.1"/>
    </source>
</evidence>
<gene>
    <name evidence="8" type="ORF">LCGC14_0650860</name>
</gene>
<dbReference type="EMBL" id="LAZR01001212">
    <property type="protein sequence ID" value="KKN48634.1"/>
    <property type="molecule type" value="Genomic_DNA"/>
</dbReference>
<keyword evidence="2 6" id="KW-0812">Transmembrane</keyword>
<keyword evidence="3 6" id="KW-1133">Transmembrane helix</keyword>
<evidence type="ECO:0000256" key="6">
    <source>
        <dbReference type="SAM" id="Phobius"/>
    </source>
</evidence>
<comment type="subcellular location">
    <subcellularLocation>
        <location evidence="1">Membrane</location>
        <topology evidence="1">Multi-pass membrane protein</topology>
    </subcellularLocation>
</comment>
<dbReference type="AlphaFoldDB" id="A0A0F9R1K4"/>
<keyword evidence="4 6" id="KW-0472">Membrane</keyword>
<dbReference type="InterPro" id="IPR007829">
    <property type="entry name" value="TM2"/>
</dbReference>
<sequence length="191" mass="20566">MSDEEKKFGKGSEGSFDKGNKKSSEFGKKANEGFEKGKESSKSFSDDTKKSAKDFGDRAQEEFKKAKESTKGFAGDSKKAANDFGEGAKKTANELREGAKEAFSGVGGENKKVLAGILAIVLGGFGIHKFILGYTKEGIIMLVVTIGLGAITCGMAASAVWIIGVIEGIIYLTKTDEEFYNIYQVGRKPWF</sequence>
<evidence type="ECO:0000256" key="2">
    <source>
        <dbReference type="ARBA" id="ARBA00022692"/>
    </source>
</evidence>
<feature type="transmembrane region" description="Helical" evidence="6">
    <location>
        <begin position="138"/>
        <end position="166"/>
    </location>
</feature>
<reference evidence="8" key="1">
    <citation type="journal article" date="2015" name="Nature">
        <title>Complex archaea that bridge the gap between prokaryotes and eukaryotes.</title>
        <authorList>
            <person name="Spang A."/>
            <person name="Saw J.H."/>
            <person name="Jorgensen S.L."/>
            <person name="Zaremba-Niedzwiedzka K."/>
            <person name="Martijn J."/>
            <person name="Lind A.E."/>
            <person name="van Eijk R."/>
            <person name="Schleper C."/>
            <person name="Guy L."/>
            <person name="Ettema T.J."/>
        </authorList>
    </citation>
    <scope>NUCLEOTIDE SEQUENCE</scope>
</reference>
<proteinExistence type="predicted"/>